<name>A0A161Q658_9PROT</name>
<dbReference type="InterPro" id="IPR001509">
    <property type="entry name" value="Epimerase_deHydtase"/>
</dbReference>
<dbReference type="RefSeq" id="WP_062762749.1">
    <property type="nucleotide sequence ID" value="NZ_CP121045.1"/>
</dbReference>
<dbReference type="PANTHER" id="PTHR48079:SF6">
    <property type="entry name" value="NAD(P)-BINDING DOMAIN-CONTAINING PROTEIN-RELATED"/>
    <property type="match status" value="1"/>
</dbReference>
<protein>
    <recommendedName>
        <fullName evidence="1">NAD-dependent epimerase/dehydratase domain-containing protein</fullName>
    </recommendedName>
</protein>
<evidence type="ECO:0000313" key="2">
    <source>
        <dbReference type="EMBL" id="KYO54822.1"/>
    </source>
</evidence>
<evidence type="ECO:0000259" key="1">
    <source>
        <dbReference type="Pfam" id="PF01370"/>
    </source>
</evidence>
<comment type="caution">
    <text evidence="2">The sequence shown here is derived from an EMBL/GenBank/DDBJ whole genome shotgun (WGS) entry which is preliminary data.</text>
</comment>
<dbReference type="GO" id="GO:0004029">
    <property type="term" value="F:aldehyde dehydrogenase (NAD+) activity"/>
    <property type="evidence" value="ECO:0007669"/>
    <property type="project" value="TreeGrafter"/>
</dbReference>
<dbReference type="GeneID" id="97239909"/>
<dbReference type="EMBL" id="LPZR01000079">
    <property type="protein sequence ID" value="KYO54822.1"/>
    <property type="molecule type" value="Genomic_DNA"/>
</dbReference>
<dbReference type="Gene3D" id="3.40.50.720">
    <property type="entry name" value="NAD(P)-binding Rossmann-like Domain"/>
    <property type="match status" value="1"/>
</dbReference>
<reference evidence="2 3" key="1">
    <citation type="submission" date="2015-12" db="EMBL/GenBank/DDBJ databases">
        <title>Genome sequence of Tistrella mobilis MCCC 1A02139.</title>
        <authorList>
            <person name="Lu L."/>
            <person name="Lai Q."/>
            <person name="Shao Z."/>
            <person name="Qian P."/>
        </authorList>
    </citation>
    <scope>NUCLEOTIDE SEQUENCE [LARGE SCALE GENOMIC DNA]</scope>
    <source>
        <strain evidence="2 3">MCCC 1A02139</strain>
    </source>
</reference>
<dbReference type="Pfam" id="PF01370">
    <property type="entry name" value="Epimerase"/>
    <property type="match status" value="1"/>
</dbReference>
<dbReference type="SUPFAM" id="SSF51735">
    <property type="entry name" value="NAD(P)-binding Rossmann-fold domains"/>
    <property type="match status" value="1"/>
</dbReference>
<dbReference type="GO" id="GO:0005737">
    <property type="term" value="C:cytoplasm"/>
    <property type="evidence" value="ECO:0007669"/>
    <property type="project" value="TreeGrafter"/>
</dbReference>
<sequence>MVDSGNRQALILGAAGGFGGAMAQELGRRGWYLRLLVRDPARLGRLGLPEDADIVVGDARDPALVAHAAQGMDAIVHAVNLPYPQWDPAMRRITAAAIEGARASGARLVFPGNVYAFGRQDARPLHEEAERRPDTVKGRLRADLETAIETLGREGAAPVLILRAGDFYGPTVRNGLTDMIFARLAKGQAPRWPGPLDLPHQWCFVPDLARLTADLLEAPERLAPVEHVHLAAQLFDTQRRFMEMAAAAAGHPRLGPKRLPWWLLRLAALTDPVARELLELRYLFDDPVMLTGNRLQVLVPDFRPTAPERAIAATMAAHAQDVRPTQG</sequence>
<organism evidence="2 3">
    <name type="scientific">Tistrella mobilis</name>
    <dbReference type="NCBI Taxonomy" id="171437"/>
    <lineage>
        <taxon>Bacteria</taxon>
        <taxon>Pseudomonadati</taxon>
        <taxon>Pseudomonadota</taxon>
        <taxon>Alphaproteobacteria</taxon>
        <taxon>Geminicoccales</taxon>
        <taxon>Geminicoccaceae</taxon>
        <taxon>Tistrella</taxon>
    </lineage>
</organism>
<evidence type="ECO:0000313" key="3">
    <source>
        <dbReference type="Proteomes" id="UP000075787"/>
    </source>
</evidence>
<dbReference type="AlphaFoldDB" id="A0A161Q658"/>
<dbReference type="PANTHER" id="PTHR48079">
    <property type="entry name" value="PROTEIN YEEZ"/>
    <property type="match status" value="1"/>
</dbReference>
<dbReference type="Proteomes" id="UP000075787">
    <property type="component" value="Unassembled WGS sequence"/>
</dbReference>
<dbReference type="InterPro" id="IPR036291">
    <property type="entry name" value="NAD(P)-bd_dom_sf"/>
</dbReference>
<dbReference type="InterPro" id="IPR051783">
    <property type="entry name" value="NAD(P)-dependent_oxidoreduct"/>
</dbReference>
<accession>A0A161Q658</accession>
<proteinExistence type="predicted"/>
<feature type="domain" description="NAD-dependent epimerase/dehydratase" evidence="1">
    <location>
        <begin position="9"/>
        <end position="228"/>
    </location>
</feature>
<gene>
    <name evidence="2" type="ORF">AUP44_03210</name>
</gene>
<dbReference type="OrthoDB" id="9801785at2"/>